<dbReference type="InterPro" id="IPR000835">
    <property type="entry name" value="HTH_MarR-typ"/>
</dbReference>
<dbReference type="PANTHER" id="PTHR33164:SF43">
    <property type="entry name" value="HTH-TYPE TRANSCRIPTIONAL REPRESSOR YETL"/>
    <property type="match status" value="1"/>
</dbReference>
<dbReference type="PROSITE" id="PS50995">
    <property type="entry name" value="HTH_MARR_2"/>
    <property type="match status" value="1"/>
</dbReference>
<dbReference type="PANTHER" id="PTHR33164">
    <property type="entry name" value="TRANSCRIPTIONAL REGULATOR, MARR FAMILY"/>
    <property type="match status" value="1"/>
</dbReference>
<dbReference type="RefSeq" id="WP_125326165.1">
    <property type="nucleotide sequence ID" value="NZ_CP034328.1"/>
</dbReference>
<dbReference type="GO" id="GO:0003700">
    <property type="term" value="F:DNA-binding transcription factor activity"/>
    <property type="evidence" value="ECO:0007669"/>
    <property type="project" value="InterPro"/>
</dbReference>
<evidence type="ECO:0000259" key="1">
    <source>
        <dbReference type="PROSITE" id="PS50995"/>
    </source>
</evidence>
<dbReference type="InterPro" id="IPR011991">
    <property type="entry name" value="ArsR-like_HTH"/>
</dbReference>
<dbReference type="Proteomes" id="UP000282002">
    <property type="component" value="Chromosome"/>
</dbReference>
<evidence type="ECO:0000313" key="3">
    <source>
        <dbReference type="Proteomes" id="UP000282002"/>
    </source>
</evidence>
<dbReference type="KEGG" id="taw:EI545_14685"/>
<name>A0A3S8U8W0_9RHOB</name>
<proteinExistence type="predicted"/>
<evidence type="ECO:0000313" key="2">
    <source>
        <dbReference type="EMBL" id="AZL59970.1"/>
    </source>
</evidence>
<dbReference type="SUPFAM" id="SSF46785">
    <property type="entry name" value="Winged helix' DNA-binding domain"/>
    <property type="match status" value="1"/>
</dbReference>
<protein>
    <submittedName>
        <fullName evidence="2">MarR family transcriptional regulator</fullName>
    </submittedName>
</protein>
<accession>A0A3S8U8W0</accession>
<organism evidence="2 3">
    <name type="scientific">Tabrizicola piscis</name>
    <dbReference type="NCBI Taxonomy" id="2494374"/>
    <lineage>
        <taxon>Bacteria</taxon>
        <taxon>Pseudomonadati</taxon>
        <taxon>Pseudomonadota</taxon>
        <taxon>Alphaproteobacteria</taxon>
        <taxon>Rhodobacterales</taxon>
        <taxon>Paracoccaceae</taxon>
        <taxon>Tabrizicola</taxon>
    </lineage>
</organism>
<sequence length="161" mass="17710">MPDRSPEDTFNAFFLEVGILGQLSRALFEARLPQGFTLPQFTVLNHLVRVKDGRTPLELARAFQVPKTSMTHSLAVLDRHGLIEMRPNLRDGRSKCVFITEAGRAFRAQALAAITPDMAALAARFPAARLAEALPALIELRQIMDAMRDEGGDVRTTDPAG</sequence>
<dbReference type="AlphaFoldDB" id="A0A3S8U8W0"/>
<gene>
    <name evidence="2" type="ORF">EI545_14685</name>
</gene>
<dbReference type="SMART" id="SM00347">
    <property type="entry name" value="HTH_MARR"/>
    <property type="match status" value="1"/>
</dbReference>
<dbReference type="OrthoDB" id="6400670at2"/>
<dbReference type="InterPro" id="IPR036388">
    <property type="entry name" value="WH-like_DNA-bd_sf"/>
</dbReference>
<dbReference type="CDD" id="cd00090">
    <property type="entry name" value="HTH_ARSR"/>
    <property type="match status" value="1"/>
</dbReference>
<reference evidence="2 3" key="1">
    <citation type="submission" date="2018-12" db="EMBL/GenBank/DDBJ databases">
        <title>Complete genome sequencing of Tabrizicola sp. K13M18.</title>
        <authorList>
            <person name="Bae J.-W."/>
        </authorList>
    </citation>
    <scope>NUCLEOTIDE SEQUENCE [LARGE SCALE GENOMIC DNA]</scope>
    <source>
        <strain evidence="2 3">K13M18</strain>
    </source>
</reference>
<dbReference type="GO" id="GO:0006950">
    <property type="term" value="P:response to stress"/>
    <property type="evidence" value="ECO:0007669"/>
    <property type="project" value="TreeGrafter"/>
</dbReference>
<dbReference type="Pfam" id="PF12802">
    <property type="entry name" value="MarR_2"/>
    <property type="match status" value="1"/>
</dbReference>
<feature type="domain" description="HTH marR-type" evidence="1">
    <location>
        <begin position="1"/>
        <end position="149"/>
    </location>
</feature>
<dbReference type="PRINTS" id="PR00598">
    <property type="entry name" value="HTHMARR"/>
</dbReference>
<dbReference type="InterPro" id="IPR039422">
    <property type="entry name" value="MarR/SlyA-like"/>
</dbReference>
<keyword evidence="3" id="KW-1185">Reference proteome</keyword>
<dbReference type="InterPro" id="IPR036390">
    <property type="entry name" value="WH_DNA-bd_sf"/>
</dbReference>
<dbReference type="EMBL" id="CP034328">
    <property type="protein sequence ID" value="AZL59970.1"/>
    <property type="molecule type" value="Genomic_DNA"/>
</dbReference>
<dbReference type="Gene3D" id="1.10.10.10">
    <property type="entry name" value="Winged helix-like DNA-binding domain superfamily/Winged helix DNA-binding domain"/>
    <property type="match status" value="1"/>
</dbReference>